<evidence type="ECO:0000256" key="9">
    <source>
        <dbReference type="ARBA" id="ARBA00022989"/>
    </source>
</evidence>
<dbReference type="PANTHER" id="PTHR43221">
    <property type="entry name" value="PROTEASE HTPX"/>
    <property type="match status" value="1"/>
</dbReference>
<organism evidence="14 15">
    <name type="scientific">Pelomonas dachongensis</name>
    <dbReference type="NCBI Taxonomy" id="3299029"/>
    <lineage>
        <taxon>Bacteria</taxon>
        <taxon>Pseudomonadati</taxon>
        <taxon>Pseudomonadota</taxon>
        <taxon>Betaproteobacteria</taxon>
        <taxon>Burkholderiales</taxon>
        <taxon>Sphaerotilaceae</taxon>
        <taxon>Roseateles</taxon>
    </lineage>
</organism>
<dbReference type="EC" id="3.4.24.-" evidence="14"/>
<evidence type="ECO:0000313" key="14">
    <source>
        <dbReference type="EMBL" id="MFG6413471.1"/>
    </source>
</evidence>
<feature type="transmembrane region" description="Helical" evidence="12">
    <location>
        <begin position="65"/>
        <end position="85"/>
    </location>
</feature>
<evidence type="ECO:0000313" key="15">
    <source>
        <dbReference type="Proteomes" id="UP001606300"/>
    </source>
</evidence>
<sequence length="623" mass="70390">MDQAEFVHLVRLSEQASADDSRRYRRGVAAFAALGYAWVVGCLVLATGLVAWVVPQLLHGRFRGWMLWLLLAALGLLWASLRALWVRLDAPEGLVITAREAPALFDALERIRNKVHGPPLHAVYLDEEFNASIRQTPRWGLLGGATNTLTLGLPLLMALDRPRLLAVLTHEYGHLRGDHGRFAAWIYRTRLSWTRLHDALSRDENVMSFATQAFMNWYLPRFAAKTFALARQDEYEADRIAGRLVGAEVATAALVEIEVKGAWLQQKFWGDHWRTAATAALPVGPFQALRAQLLLAPEAAFAREALRQALARVSDVADTHPGLRDRAAALGGQAVLPEWSRRSALALLGDEAPRWIAHFDKQWCRDNASGWKRHHAWLGRVSERVQGLAASSATHSADQWVEQATLLRQLNPHADLRSLYEMALQRSAEHPAALQGWVQTLADDDRVARLQGLQRLWDASGEHRWWAASQAVEELETTRPGLAHDAAALKLWRERRKQAQEGEARAWEELRQLPYFGQVTRHDLSDFELGEVQAELALCKPVVRGWLVRKALREFPRRRAYLAFVELPRMSDEDRFELCRWLERTLSLPGQVLVLWAGESPTLDEIRRGAFEPVYPQVGAQSN</sequence>
<dbReference type="InterPro" id="IPR050083">
    <property type="entry name" value="HtpX_protease"/>
</dbReference>
<evidence type="ECO:0000256" key="10">
    <source>
        <dbReference type="ARBA" id="ARBA00023049"/>
    </source>
</evidence>
<protein>
    <submittedName>
        <fullName evidence="14">M48 family metalloprotease</fullName>
        <ecNumber evidence="14">3.4.24.-</ecNumber>
    </submittedName>
</protein>
<gene>
    <name evidence="14" type="ORF">ACG02S_06115</name>
</gene>
<reference evidence="14 15" key="1">
    <citation type="submission" date="2024-09" db="EMBL/GenBank/DDBJ databases">
        <title>Novel species of the genus Pelomonas and Roseateles isolated from streams.</title>
        <authorList>
            <person name="Lu H."/>
        </authorList>
    </citation>
    <scope>NUCLEOTIDE SEQUENCE [LARGE SCALE GENOMIC DNA]</scope>
    <source>
        <strain evidence="14 15">DC23W</strain>
    </source>
</reference>
<evidence type="ECO:0000259" key="13">
    <source>
        <dbReference type="Pfam" id="PF01435"/>
    </source>
</evidence>
<evidence type="ECO:0000256" key="5">
    <source>
        <dbReference type="ARBA" id="ARBA00022692"/>
    </source>
</evidence>
<comment type="caution">
    <text evidence="14">The sequence shown here is derived from an EMBL/GenBank/DDBJ whole genome shotgun (WGS) entry which is preliminary data.</text>
</comment>
<keyword evidence="8" id="KW-0862">Zinc</keyword>
<dbReference type="Pfam" id="PF01435">
    <property type="entry name" value="Peptidase_M48"/>
    <property type="match status" value="1"/>
</dbReference>
<keyword evidence="7 14" id="KW-0378">Hydrolase</keyword>
<accession>A0ABW7EJ37</accession>
<evidence type="ECO:0000256" key="6">
    <source>
        <dbReference type="ARBA" id="ARBA00022723"/>
    </source>
</evidence>
<comment type="cofactor">
    <cofactor evidence="1">
        <name>Zn(2+)</name>
        <dbReference type="ChEBI" id="CHEBI:29105"/>
    </cofactor>
</comment>
<keyword evidence="11 12" id="KW-0472">Membrane</keyword>
<dbReference type="PANTHER" id="PTHR43221:SF1">
    <property type="entry name" value="PROTEASE HTPX"/>
    <property type="match status" value="1"/>
</dbReference>
<keyword evidence="15" id="KW-1185">Reference proteome</keyword>
<evidence type="ECO:0000256" key="4">
    <source>
        <dbReference type="ARBA" id="ARBA00022670"/>
    </source>
</evidence>
<feature type="transmembrane region" description="Helical" evidence="12">
    <location>
        <begin position="28"/>
        <end position="53"/>
    </location>
</feature>
<evidence type="ECO:0000256" key="8">
    <source>
        <dbReference type="ARBA" id="ARBA00022833"/>
    </source>
</evidence>
<evidence type="ECO:0000256" key="2">
    <source>
        <dbReference type="ARBA" id="ARBA00004651"/>
    </source>
</evidence>
<evidence type="ECO:0000256" key="7">
    <source>
        <dbReference type="ARBA" id="ARBA00022801"/>
    </source>
</evidence>
<dbReference type="CDD" id="cd07328">
    <property type="entry name" value="M48_Ste24p_like"/>
    <property type="match status" value="1"/>
</dbReference>
<feature type="transmembrane region" description="Helical" evidence="12">
    <location>
        <begin position="139"/>
        <end position="159"/>
    </location>
</feature>
<evidence type="ECO:0000256" key="11">
    <source>
        <dbReference type="ARBA" id="ARBA00023136"/>
    </source>
</evidence>
<evidence type="ECO:0000256" key="1">
    <source>
        <dbReference type="ARBA" id="ARBA00001947"/>
    </source>
</evidence>
<keyword evidence="5 12" id="KW-0812">Transmembrane</keyword>
<dbReference type="Gene3D" id="3.30.2010.10">
    <property type="entry name" value="Metalloproteases ('zincins'), catalytic domain"/>
    <property type="match status" value="1"/>
</dbReference>
<proteinExistence type="predicted"/>
<name>A0ABW7EJ37_9BURK</name>
<keyword evidence="3" id="KW-1003">Cell membrane</keyword>
<keyword evidence="6" id="KW-0479">Metal-binding</keyword>
<dbReference type="RefSeq" id="WP_394469555.1">
    <property type="nucleotide sequence ID" value="NZ_JBIGHY010000002.1"/>
</dbReference>
<dbReference type="InterPro" id="IPR001915">
    <property type="entry name" value="Peptidase_M48"/>
</dbReference>
<keyword evidence="10 14" id="KW-0482">Metalloprotease</keyword>
<feature type="domain" description="Peptidase M48" evidence="13">
    <location>
        <begin position="155"/>
        <end position="331"/>
    </location>
</feature>
<keyword evidence="9 12" id="KW-1133">Transmembrane helix</keyword>
<keyword evidence="4" id="KW-0645">Protease</keyword>
<evidence type="ECO:0000256" key="3">
    <source>
        <dbReference type="ARBA" id="ARBA00022475"/>
    </source>
</evidence>
<evidence type="ECO:0000256" key="12">
    <source>
        <dbReference type="SAM" id="Phobius"/>
    </source>
</evidence>
<dbReference type="EMBL" id="JBIGHY010000002">
    <property type="protein sequence ID" value="MFG6413471.1"/>
    <property type="molecule type" value="Genomic_DNA"/>
</dbReference>
<dbReference type="Proteomes" id="UP001606300">
    <property type="component" value="Unassembled WGS sequence"/>
</dbReference>
<dbReference type="GO" id="GO:0008237">
    <property type="term" value="F:metallopeptidase activity"/>
    <property type="evidence" value="ECO:0007669"/>
    <property type="project" value="UniProtKB-KW"/>
</dbReference>
<comment type="subcellular location">
    <subcellularLocation>
        <location evidence="2">Cell membrane</location>
        <topology evidence="2">Multi-pass membrane protein</topology>
    </subcellularLocation>
</comment>